<dbReference type="EMBL" id="LPXN01000151">
    <property type="protein sequence ID" value="KZD02841.1"/>
    <property type="molecule type" value="Genomic_DNA"/>
</dbReference>
<dbReference type="Proteomes" id="UP000076400">
    <property type="component" value="Unassembled WGS sequence"/>
</dbReference>
<evidence type="ECO:0000313" key="1">
    <source>
        <dbReference type="EMBL" id="KZD02841.1"/>
    </source>
</evidence>
<dbReference type="InterPro" id="IPR009467">
    <property type="entry name" value="Glycolipid-bd_prot_put"/>
</dbReference>
<protein>
    <submittedName>
        <fullName evidence="1">Uncharacterized protein</fullName>
    </submittedName>
</protein>
<evidence type="ECO:0000313" key="2">
    <source>
        <dbReference type="Proteomes" id="UP000076400"/>
    </source>
</evidence>
<name>A0A154VNK5_9PROT</name>
<keyword evidence="2" id="KW-1185">Reference proteome</keyword>
<organism evidence="1 2">
    <name type="scientific">Oceanibaculum pacificum</name>
    <dbReference type="NCBI Taxonomy" id="580166"/>
    <lineage>
        <taxon>Bacteria</taxon>
        <taxon>Pseudomonadati</taxon>
        <taxon>Pseudomonadota</taxon>
        <taxon>Alphaproteobacteria</taxon>
        <taxon>Rhodospirillales</taxon>
        <taxon>Oceanibaculaceae</taxon>
        <taxon>Oceanibaculum</taxon>
    </lineage>
</organism>
<dbReference type="AlphaFoldDB" id="A0A154VNK5"/>
<dbReference type="RefSeq" id="WP_067559464.1">
    <property type="nucleotide sequence ID" value="NZ_LPXN01000151.1"/>
</dbReference>
<dbReference type="SUPFAM" id="SSF159275">
    <property type="entry name" value="PA1994-like"/>
    <property type="match status" value="1"/>
</dbReference>
<proteinExistence type="predicted"/>
<accession>A0A154VNK5</accession>
<gene>
    <name evidence="1" type="ORF">AUP43_13470</name>
</gene>
<comment type="caution">
    <text evidence="1">The sequence shown here is derived from an EMBL/GenBank/DDBJ whole genome shotgun (WGS) entry which is preliminary data.</text>
</comment>
<reference evidence="1 2" key="1">
    <citation type="submission" date="2015-12" db="EMBL/GenBank/DDBJ databases">
        <title>Genome sequence of Oceanibaculum pacificum MCCC 1A02656.</title>
        <authorList>
            <person name="Lu L."/>
            <person name="Lai Q."/>
            <person name="Shao Z."/>
            <person name="Qian P."/>
        </authorList>
    </citation>
    <scope>NUCLEOTIDE SEQUENCE [LARGE SCALE GENOMIC DNA]</scope>
    <source>
        <strain evidence="1 2">MCCC 1A02656</strain>
    </source>
</reference>
<sequence length="361" mass="40485">MNQTLMWRRILDEASFEQATVRQDADGTEIAGTALLAEAGAPLRIDYRLTCDAAWITRRVEATQSFQGRARTLALDHDGQGQWRRGGTPAPELEGCLDVDLGISPATNALPINRLRLAVGETQKIRAAWVLFPELQVKAAGQSYERLDDKCYSYRGLDSDFQAEVTVDAAGFPTDYGTIWRRIATGPATRVQQATAEALLSSAASPVLGEAAHAFDWVIGGWRAEVTDFAEGRAVASDIGEWWFSWALDGRAIQDVWIAPARGRRRDIRIADRYSTTLRFYDAEAGLWRIIWINPVNGAVNRLAGTRQGDRILLEGEEYGRPARWSFNDIRPDSFTWRGEIQQPDGRWRLDAEFRLRRVMG</sequence>
<dbReference type="OrthoDB" id="9814791at2"/>
<dbReference type="Pfam" id="PF06475">
    <property type="entry name" value="Glycolipid_bind"/>
    <property type="match status" value="1"/>
</dbReference>